<evidence type="ECO:0000256" key="6">
    <source>
        <dbReference type="ARBA" id="ARBA00012487"/>
    </source>
</evidence>
<keyword evidence="21" id="KW-1185">Reference proteome</keyword>
<evidence type="ECO:0000256" key="5">
    <source>
        <dbReference type="ARBA" id="ARBA00010185"/>
    </source>
</evidence>
<keyword evidence="10 18" id="KW-0808">Transferase</keyword>
<dbReference type="GO" id="GO:0005886">
    <property type="term" value="C:plasma membrane"/>
    <property type="evidence" value="ECO:0007669"/>
    <property type="project" value="UniProtKB-SubCell"/>
</dbReference>
<dbReference type="UniPathway" id="UPA00557">
    <property type="reaction ID" value="UER00614"/>
</dbReference>
<keyword evidence="8" id="KW-1003">Cell membrane</keyword>
<evidence type="ECO:0000256" key="11">
    <source>
        <dbReference type="ARBA" id="ARBA00022692"/>
    </source>
</evidence>
<evidence type="ECO:0000256" key="19">
    <source>
        <dbReference type="SAM" id="Phobius"/>
    </source>
</evidence>
<evidence type="ECO:0000256" key="13">
    <source>
        <dbReference type="ARBA" id="ARBA00022989"/>
    </source>
</evidence>
<protein>
    <recommendedName>
        <fullName evidence="7 18">Phosphatidate cytidylyltransferase</fullName>
        <ecNumber evidence="6 18">2.7.7.41</ecNumber>
    </recommendedName>
</protein>
<keyword evidence="9" id="KW-0444">Lipid biosynthesis</keyword>
<dbReference type="PATRIC" id="fig|1094556.3.peg.440"/>
<dbReference type="PANTHER" id="PTHR46382:SF1">
    <property type="entry name" value="PHOSPHATIDATE CYTIDYLYLTRANSFERASE"/>
    <property type="match status" value="1"/>
</dbReference>
<feature type="transmembrane region" description="Helical" evidence="19">
    <location>
        <begin position="251"/>
        <end position="268"/>
    </location>
</feature>
<dbReference type="STRING" id="1094556.MCY_00352"/>
<comment type="catalytic activity">
    <reaction evidence="1 18">
        <text>a 1,2-diacyl-sn-glycero-3-phosphate + CTP + H(+) = a CDP-1,2-diacyl-sn-glycerol + diphosphate</text>
        <dbReference type="Rhea" id="RHEA:16229"/>
        <dbReference type="ChEBI" id="CHEBI:15378"/>
        <dbReference type="ChEBI" id="CHEBI:33019"/>
        <dbReference type="ChEBI" id="CHEBI:37563"/>
        <dbReference type="ChEBI" id="CHEBI:58332"/>
        <dbReference type="ChEBI" id="CHEBI:58608"/>
        <dbReference type="EC" id="2.7.7.41"/>
    </reaction>
</comment>
<dbReference type="InterPro" id="IPR000374">
    <property type="entry name" value="PC_trans"/>
</dbReference>
<dbReference type="GO" id="GO:0016024">
    <property type="term" value="P:CDP-diacylglycerol biosynthetic process"/>
    <property type="evidence" value="ECO:0007669"/>
    <property type="project" value="UniProtKB-UniPathway"/>
</dbReference>
<keyword evidence="13 19" id="KW-1133">Transmembrane helix</keyword>
<dbReference type="PANTHER" id="PTHR46382">
    <property type="entry name" value="PHOSPHATIDATE CYTIDYLYLTRANSFERASE"/>
    <property type="match status" value="1"/>
</dbReference>
<evidence type="ECO:0000256" key="4">
    <source>
        <dbReference type="ARBA" id="ARBA00005189"/>
    </source>
</evidence>
<keyword evidence="14" id="KW-0443">Lipid metabolism</keyword>
<dbReference type="PROSITE" id="PS01315">
    <property type="entry name" value="CDS"/>
    <property type="match status" value="1"/>
</dbReference>
<feature type="transmembrane region" description="Helical" evidence="19">
    <location>
        <begin position="226"/>
        <end position="245"/>
    </location>
</feature>
<evidence type="ECO:0000256" key="14">
    <source>
        <dbReference type="ARBA" id="ARBA00023098"/>
    </source>
</evidence>
<feature type="transmembrane region" description="Helical" evidence="19">
    <location>
        <begin position="70"/>
        <end position="100"/>
    </location>
</feature>
<evidence type="ECO:0000256" key="16">
    <source>
        <dbReference type="ARBA" id="ARBA00023209"/>
    </source>
</evidence>
<comment type="subcellular location">
    <subcellularLocation>
        <location evidence="2">Cell membrane</location>
        <topology evidence="2">Multi-pass membrane protein</topology>
    </subcellularLocation>
</comment>
<dbReference type="GO" id="GO:0004605">
    <property type="term" value="F:phosphatidate cytidylyltransferase activity"/>
    <property type="evidence" value="ECO:0007669"/>
    <property type="project" value="UniProtKB-EC"/>
</dbReference>
<evidence type="ECO:0000256" key="9">
    <source>
        <dbReference type="ARBA" id="ARBA00022516"/>
    </source>
</evidence>
<evidence type="ECO:0000256" key="17">
    <source>
        <dbReference type="ARBA" id="ARBA00023264"/>
    </source>
</evidence>
<feature type="transmembrane region" description="Helical" evidence="19">
    <location>
        <begin position="159"/>
        <end position="179"/>
    </location>
</feature>
<evidence type="ECO:0000313" key="21">
    <source>
        <dbReference type="Proteomes" id="UP000001077"/>
    </source>
</evidence>
<evidence type="ECO:0000256" key="1">
    <source>
        <dbReference type="ARBA" id="ARBA00001698"/>
    </source>
</evidence>
<dbReference type="eggNOG" id="COG0575">
    <property type="taxonomic scope" value="Bacteria"/>
</dbReference>
<dbReference type="Pfam" id="PF01148">
    <property type="entry name" value="CTP_transf_1"/>
    <property type="match status" value="1"/>
</dbReference>
<feature type="transmembrane region" description="Helical" evidence="19">
    <location>
        <begin position="6"/>
        <end position="21"/>
    </location>
</feature>
<feature type="transmembrane region" description="Helical" evidence="19">
    <location>
        <begin position="301"/>
        <end position="319"/>
    </location>
</feature>
<evidence type="ECO:0000256" key="3">
    <source>
        <dbReference type="ARBA" id="ARBA00005119"/>
    </source>
</evidence>
<keyword evidence="16" id="KW-0594">Phospholipid biosynthesis</keyword>
<dbReference type="EC" id="2.7.7.41" evidence="6 18"/>
<feature type="transmembrane region" description="Helical" evidence="19">
    <location>
        <begin position="185"/>
        <end position="205"/>
    </location>
</feature>
<evidence type="ECO:0000256" key="2">
    <source>
        <dbReference type="ARBA" id="ARBA00004651"/>
    </source>
</evidence>
<sequence>MKLFSLIIRLISVILVDYFIYKKYKRNLYQCEIRILRREVFCINFDACIFYFYCLDVVLSNLAYRVLTAFVFGIIALYLTWLGGTLFFLFVWCIGGFILYEWMNITKEKWCVLQKILASVFYLLFGLFLVLRVSASSNFCVLMVWAAVLAIIAIKKSGWVFCGFLYASFPVVALCFLRGHEILGFQVIIFLFAIVWGTDIGGYFIGRALGGAKLAPQLSPNKTWSGALGGTFIGVFSGIWVAFGFFDINLANFFVLLLTLVLSIVSQLSDLGQSWLKRCFSVKDSSSLLPGHGGFMDRMDGLVGAAFFLYLIGAIISDMDAPFNLFSMI</sequence>
<evidence type="ECO:0000256" key="12">
    <source>
        <dbReference type="ARBA" id="ARBA00022695"/>
    </source>
</evidence>
<keyword evidence="11 18" id="KW-0812">Transmembrane</keyword>
<feature type="transmembrane region" description="Helical" evidence="19">
    <location>
        <begin position="136"/>
        <end position="154"/>
    </location>
</feature>
<evidence type="ECO:0000256" key="18">
    <source>
        <dbReference type="RuleBase" id="RU003938"/>
    </source>
</evidence>
<dbReference type="EMBL" id="AILY01000008">
    <property type="protein sequence ID" value="EJF87228.1"/>
    <property type="molecule type" value="Genomic_DNA"/>
</dbReference>
<keyword evidence="12 18" id="KW-0548">Nucleotidyltransferase</keyword>
<evidence type="ECO:0000256" key="7">
    <source>
        <dbReference type="ARBA" id="ARBA00019373"/>
    </source>
</evidence>
<reference evidence="20 21" key="1">
    <citation type="submission" date="2012-03" db="EMBL/GenBank/DDBJ databases">
        <title>The Genome Sequence of Bartonella rattimassiliensis 15908.</title>
        <authorList>
            <consortium name="The Broad Institute Genome Sequencing Platform"/>
            <consortium name="The Broad Institute Genome Sequencing Center for Infectious Disease"/>
            <person name="Feldgarden M."/>
            <person name="Kirby J."/>
            <person name="Kosoy M."/>
            <person name="Birtles R."/>
            <person name="Probert W.S."/>
            <person name="Chiaraviglio L."/>
            <person name="Young S.K."/>
            <person name="Zeng Q."/>
            <person name="Gargeya S."/>
            <person name="Fitzgerald M."/>
            <person name="Haas B."/>
            <person name="Abouelleil A."/>
            <person name="Alvarado L."/>
            <person name="Arachchi H.M."/>
            <person name="Berlin A."/>
            <person name="Chapman S.B."/>
            <person name="Gearin G."/>
            <person name="Goldberg J."/>
            <person name="Griggs A."/>
            <person name="Gujja S."/>
            <person name="Hansen M."/>
            <person name="Heiman D."/>
            <person name="Howarth C."/>
            <person name="Larimer J."/>
            <person name="Lui A."/>
            <person name="MacDonald P.J.P."/>
            <person name="McCowen C."/>
            <person name="Montmayeur A."/>
            <person name="Murphy C."/>
            <person name="Neiman D."/>
            <person name="Pearson M."/>
            <person name="Priest M."/>
            <person name="Roberts A."/>
            <person name="Saif S."/>
            <person name="Shea T."/>
            <person name="Sisk P."/>
            <person name="Stolte C."/>
            <person name="Sykes S."/>
            <person name="Wortman J."/>
            <person name="Nusbaum C."/>
            <person name="Birren B."/>
        </authorList>
    </citation>
    <scope>NUCLEOTIDE SEQUENCE [LARGE SCALE GENOMIC DNA]</scope>
    <source>
        <strain evidence="20 21">15908</strain>
    </source>
</reference>
<comment type="pathway">
    <text evidence="3 18">Phospholipid metabolism; CDP-diacylglycerol biosynthesis; CDP-diacylglycerol from sn-glycerol 3-phosphate: step 3/3.</text>
</comment>
<evidence type="ECO:0000256" key="15">
    <source>
        <dbReference type="ARBA" id="ARBA00023136"/>
    </source>
</evidence>
<dbReference type="HOGENOM" id="CLU_037294_1_1_5"/>
<feature type="transmembrane region" description="Helical" evidence="19">
    <location>
        <begin position="41"/>
        <end position="64"/>
    </location>
</feature>
<dbReference type="AlphaFoldDB" id="J0ZGI1"/>
<organism evidence="20 21">
    <name type="scientific">Bartonella rattimassiliensis 15908</name>
    <dbReference type="NCBI Taxonomy" id="1094556"/>
    <lineage>
        <taxon>Bacteria</taxon>
        <taxon>Pseudomonadati</taxon>
        <taxon>Pseudomonadota</taxon>
        <taxon>Alphaproteobacteria</taxon>
        <taxon>Hyphomicrobiales</taxon>
        <taxon>Bartonellaceae</taxon>
        <taxon>Bartonella</taxon>
    </lineage>
</organism>
<comment type="pathway">
    <text evidence="4">Lipid metabolism.</text>
</comment>
<gene>
    <name evidence="20" type="ORF">MCY_00352</name>
</gene>
<dbReference type="Proteomes" id="UP000001077">
    <property type="component" value="Unassembled WGS sequence"/>
</dbReference>
<evidence type="ECO:0000256" key="10">
    <source>
        <dbReference type="ARBA" id="ARBA00022679"/>
    </source>
</evidence>
<comment type="caution">
    <text evidence="20">The sequence shown here is derived from an EMBL/GenBank/DDBJ whole genome shotgun (WGS) entry which is preliminary data.</text>
</comment>
<keyword evidence="17" id="KW-1208">Phospholipid metabolism</keyword>
<comment type="similarity">
    <text evidence="5 18">Belongs to the CDS family.</text>
</comment>
<proteinExistence type="inferred from homology"/>
<evidence type="ECO:0000256" key="8">
    <source>
        <dbReference type="ARBA" id="ARBA00022475"/>
    </source>
</evidence>
<evidence type="ECO:0000313" key="20">
    <source>
        <dbReference type="EMBL" id="EJF87228.1"/>
    </source>
</evidence>
<accession>J0ZGI1</accession>
<name>J0ZGI1_9HYPH</name>
<keyword evidence="15 19" id="KW-0472">Membrane</keyword>